<feature type="transmembrane region" description="Helical" evidence="1">
    <location>
        <begin position="122"/>
        <end position="146"/>
    </location>
</feature>
<protein>
    <submittedName>
        <fullName evidence="4">Transmembrane protein</fullName>
    </submittedName>
</protein>
<evidence type="ECO:0000313" key="3">
    <source>
        <dbReference type="Proteomes" id="UP000282613"/>
    </source>
</evidence>
<proteinExistence type="predicted"/>
<dbReference type="AlphaFoldDB" id="A0A0R3VXK2"/>
<sequence>MRPKLSTVEEKQMPFNKIKRMYSHLFLSVSNYVPQRHVGVDPLLQCPVEIQVAEGTKLTKELEKECNSLAANLPNYKKVDGEETFTKLTASLFPCQEAHAAYSVAIDVAFEEAGGVRLLIGLFYILALNVLFLTFLYFVLFILAFFQALQIRMLNDVARDNDGDSICKC</sequence>
<keyword evidence="1" id="KW-1133">Transmembrane helix</keyword>
<reference evidence="2 3" key="2">
    <citation type="submission" date="2018-11" db="EMBL/GenBank/DDBJ databases">
        <authorList>
            <consortium name="Pathogen Informatics"/>
        </authorList>
    </citation>
    <scope>NUCLEOTIDE SEQUENCE [LARGE SCALE GENOMIC DNA]</scope>
</reference>
<organism evidence="4">
    <name type="scientific">Taenia asiatica</name>
    <name type="common">Asian tapeworm</name>
    <dbReference type="NCBI Taxonomy" id="60517"/>
    <lineage>
        <taxon>Eukaryota</taxon>
        <taxon>Metazoa</taxon>
        <taxon>Spiralia</taxon>
        <taxon>Lophotrochozoa</taxon>
        <taxon>Platyhelminthes</taxon>
        <taxon>Cestoda</taxon>
        <taxon>Eucestoda</taxon>
        <taxon>Cyclophyllidea</taxon>
        <taxon>Taeniidae</taxon>
        <taxon>Taenia</taxon>
    </lineage>
</organism>
<dbReference type="Proteomes" id="UP000282613">
    <property type="component" value="Unassembled WGS sequence"/>
</dbReference>
<name>A0A0R3VXK2_TAEAS</name>
<evidence type="ECO:0000256" key="1">
    <source>
        <dbReference type="SAM" id="Phobius"/>
    </source>
</evidence>
<dbReference type="EMBL" id="UYRS01001088">
    <property type="protein sequence ID" value="VDK24443.1"/>
    <property type="molecule type" value="Genomic_DNA"/>
</dbReference>
<evidence type="ECO:0000313" key="2">
    <source>
        <dbReference type="EMBL" id="VDK24443.1"/>
    </source>
</evidence>
<gene>
    <name evidence="2" type="ORF">TASK_LOCUS2147</name>
</gene>
<keyword evidence="3" id="KW-1185">Reference proteome</keyword>
<accession>A0A0R3VXK2</accession>
<keyword evidence="1" id="KW-0812">Transmembrane</keyword>
<reference evidence="4" key="1">
    <citation type="submission" date="2017-02" db="UniProtKB">
        <authorList>
            <consortium name="WormBaseParasite"/>
        </authorList>
    </citation>
    <scope>IDENTIFICATION</scope>
</reference>
<dbReference type="WBParaSite" id="TASK_0000214601-mRNA-1">
    <property type="protein sequence ID" value="TASK_0000214601-mRNA-1"/>
    <property type="gene ID" value="TASK_0000214601"/>
</dbReference>
<keyword evidence="1" id="KW-0472">Membrane</keyword>
<evidence type="ECO:0000313" key="4">
    <source>
        <dbReference type="WBParaSite" id="TASK_0000214601-mRNA-1"/>
    </source>
</evidence>